<dbReference type="PANTHER" id="PTHR38436:SF1">
    <property type="entry name" value="ESTER CYCLASE"/>
    <property type="match status" value="1"/>
</dbReference>
<comment type="caution">
    <text evidence="1">The sequence shown here is derived from an EMBL/GenBank/DDBJ whole genome shotgun (WGS) entry which is preliminary data.</text>
</comment>
<organism evidence="1 2">
    <name type="scientific">Pseudomonas marginalis</name>
    <name type="common">Pseudomonas panacis</name>
    <dbReference type="NCBI Taxonomy" id="298"/>
    <lineage>
        <taxon>Bacteria</taxon>
        <taxon>Pseudomonadati</taxon>
        <taxon>Pseudomonadota</taxon>
        <taxon>Gammaproteobacteria</taxon>
        <taxon>Pseudomonadales</taxon>
        <taxon>Pseudomonadaceae</taxon>
        <taxon>Pseudomonas</taxon>
    </lineage>
</organism>
<sequence length="130" mass="14880">MTRNQLADLYLGYIDCLNRQDWNRLGDFVHPEVAYNAKVVGLEGYRAMLERDFREIPDLVFHIQLLIADPPTVACRLNFNVTPRGEFFGLAINGRQVAFSENVFYTFVDGKIAQVWSVIDKAAIERQLAV</sequence>
<dbReference type="EMBL" id="VFEQ01000024">
    <property type="protein sequence ID" value="TWR52571.1"/>
    <property type="molecule type" value="Genomic_DNA"/>
</dbReference>
<reference evidence="1 2" key="1">
    <citation type="submission" date="2019-06" db="EMBL/GenBank/DDBJ databases">
        <title>Pseudomonas bimorpha sp. nov. isolated from bovine raw milk and skim milk concentrate.</title>
        <authorList>
            <person name="Hofmann K."/>
            <person name="Huptas C."/>
            <person name="Doll E."/>
            <person name="Scherer S."/>
            <person name="Wenning M."/>
        </authorList>
    </citation>
    <scope>NUCLEOTIDE SEQUENCE [LARGE SCALE GENOMIC DNA]</scope>
    <source>
        <strain evidence="1 2">DSM 13124</strain>
    </source>
</reference>
<proteinExistence type="predicted"/>
<name>A0A9X9BN59_PSEMA</name>
<accession>A0A9X9BN59</accession>
<evidence type="ECO:0000313" key="1">
    <source>
        <dbReference type="EMBL" id="TWR52571.1"/>
    </source>
</evidence>
<evidence type="ECO:0000313" key="2">
    <source>
        <dbReference type="Proteomes" id="UP000316123"/>
    </source>
</evidence>
<dbReference type="OrthoDB" id="9810441at2"/>
<dbReference type="AlphaFoldDB" id="A0A9X9BN59"/>
<dbReference type="InterPro" id="IPR009959">
    <property type="entry name" value="Cyclase_SnoaL-like"/>
</dbReference>
<dbReference type="Pfam" id="PF07366">
    <property type="entry name" value="SnoaL"/>
    <property type="match status" value="1"/>
</dbReference>
<dbReference type="Gene3D" id="3.10.450.50">
    <property type="match status" value="1"/>
</dbReference>
<dbReference type="RefSeq" id="WP_065948286.1">
    <property type="nucleotide sequence ID" value="NZ_FNSU01000003.1"/>
</dbReference>
<dbReference type="GO" id="GO:0030638">
    <property type="term" value="P:polyketide metabolic process"/>
    <property type="evidence" value="ECO:0007669"/>
    <property type="project" value="InterPro"/>
</dbReference>
<dbReference type="Proteomes" id="UP000316123">
    <property type="component" value="Unassembled WGS sequence"/>
</dbReference>
<dbReference type="SUPFAM" id="SSF54427">
    <property type="entry name" value="NTF2-like"/>
    <property type="match status" value="1"/>
</dbReference>
<gene>
    <name evidence="1" type="ORF">FIV41_26155</name>
</gene>
<dbReference type="InterPro" id="IPR032710">
    <property type="entry name" value="NTF2-like_dom_sf"/>
</dbReference>
<protein>
    <submittedName>
        <fullName evidence="1">Ester cyclase</fullName>
    </submittedName>
</protein>
<dbReference type="PANTHER" id="PTHR38436">
    <property type="entry name" value="POLYKETIDE CYCLASE SNOAL-LIKE DOMAIN"/>
    <property type="match status" value="1"/>
</dbReference>